<dbReference type="Proteomes" id="UP000827872">
    <property type="component" value="Linkage Group LG03"/>
</dbReference>
<name>A0ACB8END9_9SAUR</name>
<protein>
    <submittedName>
        <fullName evidence="1">Uncharacterized protein</fullName>
    </submittedName>
</protein>
<gene>
    <name evidence="1" type="ORF">K3G42_032936</name>
</gene>
<evidence type="ECO:0000313" key="2">
    <source>
        <dbReference type="Proteomes" id="UP000827872"/>
    </source>
</evidence>
<dbReference type="EMBL" id="CM037616">
    <property type="protein sequence ID" value="KAH7994003.1"/>
    <property type="molecule type" value="Genomic_DNA"/>
</dbReference>
<accession>A0ACB8END9</accession>
<proteinExistence type="predicted"/>
<keyword evidence="2" id="KW-1185">Reference proteome</keyword>
<sequence>MISLETQPGCVSTAADSGRPIPEDLTGTLDSIAEPTEGPRMPLEGATGRGVPTPGGFLDSINPFMTAPLDGSQEVTVHRRRGLDYRESQPSGFGSATWATAPLAGNVSLPARRKGLIYRKLKLGGCSRRRRRPGIRNPRHQLPRLQFSLHQPRHLLRYLLQCQHQLQFLLQHWCQPSLSNRDSPQRQYQLSLLNRHQSWPQLQFLLQHQDQLSLFTPDPLRLQFQCQASRLSSRPPEASPCCQLHLLRYQSHPMLPFMPPGWGAPGGVLPNFAPYGVAPPPFMPRVRLTTRFDGTQDLLPAFLVQVNAHTLHYGWQYLNNFERVCEIESMLDGPAANWYVRLFQHQAAELCNFQDFRLALRRRFESPFVGEQSKQELLEIRQGKLYTWTC</sequence>
<comment type="caution">
    <text evidence="1">The sequence shown here is derived from an EMBL/GenBank/DDBJ whole genome shotgun (WGS) entry which is preliminary data.</text>
</comment>
<evidence type="ECO:0000313" key="1">
    <source>
        <dbReference type="EMBL" id="KAH7994003.1"/>
    </source>
</evidence>
<reference evidence="1" key="1">
    <citation type="submission" date="2021-08" db="EMBL/GenBank/DDBJ databases">
        <title>The first chromosome-level gecko genome reveals the dynamic sex chromosomes of Neotropical dwarf geckos (Sphaerodactylidae: Sphaerodactylus).</title>
        <authorList>
            <person name="Pinto B.J."/>
            <person name="Keating S.E."/>
            <person name="Gamble T."/>
        </authorList>
    </citation>
    <scope>NUCLEOTIDE SEQUENCE</scope>
    <source>
        <strain evidence="1">TG3544</strain>
    </source>
</reference>
<organism evidence="1 2">
    <name type="scientific">Sphaerodactylus townsendi</name>
    <dbReference type="NCBI Taxonomy" id="933632"/>
    <lineage>
        <taxon>Eukaryota</taxon>
        <taxon>Metazoa</taxon>
        <taxon>Chordata</taxon>
        <taxon>Craniata</taxon>
        <taxon>Vertebrata</taxon>
        <taxon>Euteleostomi</taxon>
        <taxon>Lepidosauria</taxon>
        <taxon>Squamata</taxon>
        <taxon>Bifurcata</taxon>
        <taxon>Gekkota</taxon>
        <taxon>Sphaerodactylidae</taxon>
        <taxon>Sphaerodactylus</taxon>
    </lineage>
</organism>